<dbReference type="OrthoDB" id="9895813at2759"/>
<feature type="non-terminal residue" evidence="1">
    <location>
        <position position="1"/>
    </location>
</feature>
<accession>A0A8T1TI21</accession>
<dbReference type="EMBL" id="JAHGAV010000004">
    <property type="protein sequence ID" value="KAG6940540.1"/>
    <property type="molecule type" value="Genomic_DNA"/>
</dbReference>
<proteinExistence type="predicted"/>
<keyword evidence="2" id="KW-1185">Reference proteome</keyword>
<protein>
    <submittedName>
        <fullName evidence="1">Uncharacterized protein</fullName>
    </submittedName>
</protein>
<organism evidence="1 2">
    <name type="scientific">Chelydra serpentina</name>
    <name type="common">Snapping turtle</name>
    <name type="synonym">Testudo serpentina</name>
    <dbReference type="NCBI Taxonomy" id="8475"/>
    <lineage>
        <taxon>Eukaryota</taxon>
        <taxon>Metazoa</taxon>
        <taxon>Chordata</taxon>
        <taxon>Craniata</taxon>
        <taxon>Vertebrata</taxon>
        <taxon>Euteleostomi</taxon>
        <taxon>Archelosauria</taxon>
        <taxon>Testudinata</taxon>
        <taxon>Testudines</taxon>
        <taxon>Cryptodira</taxon>
        <taxon>Durocryptodira</taxon>
        <taxon>Americhelydia</taxon>
        <taxon>Chelydroidea</taxon>
        <taxon>Chelydridae</taxon>
        <taxon>Chelydra</taxon>
    </lineage>
</organism>
<evidence type="ECO:0000313" key="2">
    <source>
        <dbReference type="Proteomes" id="UP000765507"/>
    </source>
</evidence>
<reference evidence="1 2" key="1">
    <citation type="journal article" date="2020" name="G3 (Bethesda)">
        <title>Draft Genome of the Common Snapping Turtle, Chelydra serpentina, a Model for Phenotypic Plasticity in Reptiles.</title>
        <authorList>
            <person name="Das D."/>
            <person name="Singh S.K."/>
            <person name="Bierstedt J."/>
            <person name="Erickson A."/>
            <person name="Galli G.L.J."/>
            <person name="Crossley D.A. 2nd"/>
            <person name="Rhen T."/>
        </authorList>
    </citation>
    <scope>NUCLEOTIDE SEQUENCE [LARGE SCALE GENOMIC DNA]</scope>
    <source>
        <strain evidence="1">KW</strain>
    </source>
</reference>
<gene>
    <name evidence="1" type="ORF">G0U57_015943</name>
</gene>
<comment type="caution">
    <text evidence="1">The sequence shown here is derived from an EMBL/GenBank/DDBJ whole genome shotgun (WGS) entry which is preliminary data.</text>
</comment>
<name>A0A8T1TI21_CHESE</name>
<evidence type="ECO:0000313" key="1">
    <source>
        <dbReference type="EMBL" id="KAG6940540.1"/>
    </source>
</evidence>
<dbReference type="Proteomes" id="UP000765507">
    <property type="component" value="Unassembled WGS sequence"/>
</dbReference>
<dbReference type="AlphaFoldDB" id="A0A8T1TI21"/>
<sequence length="75" mass="8391">MWVYCTHIPEKVPDIQVVVFGTKGKSAAQKVQNLKNNPFLLTVDDIGDVTKVSLVLSGPRLGRGIKLHKVFHMNY</sequence>